<organism evidence="1 2">
    <name type="scientific">Dyella tabacisoli</name>
    <dbReference type="NCBI Taxonomy" id="2282381"/>
    <lineage>
        <taxon>Bacteria</taxon>
        <taxon>Pseudomonadati</taxon>
        <taxon>Pseudomonadota</taxon>
        <taxon>Gammaproteobacteria</taxon>
        <taxon>Lysobacterales</taxon>
        <taxon>Rhodanobacteraceae</taxon>
        <taxon>Dyella</taxon>
    </lineage>
</organism>
<dbReference type="InterPro" id="IPR032075">
    <property type="entry name" value="PI-PLC-C1"/>
</dbReference>
<dbReference type="Proteomes" id="UP000253782">
    <property type="component" value="Unassembled WGS sequence"/>
</dbReference>
<evidence type="ECO:0000313" key="2">
    <source>
        <dbReference type="Proteomes" id="UP000253782"/>
    </source>
</evidence>
<dbReference type="SUPFAM" id="SSF51695">
    <property type="entry name" value="PLC-like phosphodiesterases"/>
    <property type="match status" value="1"/>
</dbReference>
<dbReference type="Gene3D" id="3.20.20.190">
    <property type="entry name" value="Phosphatidylinositol (PI) phosphodiesterase"/>
    <property type="match status" value="1"/>
</dbReference>
<accession>A0A369UJA8</accession>
<keyword evidence="2" id="KW-1185">Reference proteome</keyword>
<dbReference type="InterPro" id="IPR017946">
    <property type="entry name" value="PLC-like_Pdiesterase_TIM-brl"/>
</dbReference>
<sequence length="376" mass="41423">MACIALAVVPLAHACDLETASPGCDLAVLDRQLHLNDLQMVGTHNSYKLPMPPAELAAHRVRDPQGADSIDYGHRPLAEQLDLGARTIELDVYYDPKGGRYAHPPGALRKGYATSPWPAPAAAQMLQPGFKVMHLADIDFRSSCQTFVACLTIIRDWSRAHPRHVPIMLLLNAKDDPSGPHAVAPLRFSEHAFDALDAEVLKVFDRRELIAPDDVQGRLPTLRDAVLAQHWPMLGDARGKLFFVLDEDARKVALYRGARHSLEGRLMFINTDEHSPAAAYLTLNDPFAEGARIKHAVAAGFLVRTRADANTIESRRNDMHRSEAAFASGAQYVSTDYMQAEPRFSDYQVQLPHALVARCNPLRAPACIPLSKEASP</sequence>
<dbReference type="Pfam" id="PF16670">
    <property type="entry name" value="PI-PLC-C1"/>
    <property type="match status" value="1"/>
</dbReference>
<dbReference type="EMBL" id="QQAH01000014">
    <property type="protein sequence ID" value="RDD80834.1"/>
    <property type="molecule type" value="Genomic_DNA"/>
</dbReference>
<comment type="caution">
    <text evidence="1">The sequence shown here is derived from an EMBL/GenBank/DDBJ whole genome shotgun (WGS) entry which is preliminary data.</text>
</comment>
<evidence type="ECO:0008006" key="3">
    <source>
        <dbReference type="Google" id="ProtNLM"/>
    </source>
</evidence>
<gene>
    <name evidence="1" type="ORF">DVJ77_15375</name>
</gene>
<reference evidence="1 2" key="1">
    <citation type="submission" date="2018-07" db="EMBL/GenBank/DDBJ databases">
        <title>Dyella tabacisoli L4-6T, whole genome shotgun sequence.</title>
        <authorList>
            <person name="Zhou X.-K."/>
            <person name="Li W.-J."/>
            <person name="Duan Y.-Q."/>
        </authorList>
    </citation>
    <scope>NUCLEOTIDE SEQUENCE [LARGE SCALE GENOMIC DNA]</scope>
    <source>
        <strain evidence="1 2">L4-6</strain>
    </source>
</reference>
<evidence type="ECO:0000313" key="1">
    <source>
        <dbReference type="EMBL" id="RDD80834.1"/>
    </source>
</evidence>
<dbReference type="CDD" id="cd08589">
    <property type="entry name" value="PI-PLCc_SaPLC1_like"/>
    <property type="match status" value="1"/>
</dbReference>
<dbReference type="GO" id="GO:0008081">
    <property type="term" value="F:phosphoric diester hydrolase activity"/>
    <property type="evidence" value="ECO:0007669"/>
    <property type="project" value="InterPro"/>
</dbReference>
<dbReference type="AlphaFoldDB" id="A0A369UJA8"/>
<proteinExistence type="predicted"/>
<name>A0A369UJA8_9GAMM</name>
<dbReference type="OrthoDB" id="195526at2"/>
<dbReference type="RefSeq" id="WP_114846407.1">
    <property type="nucleotide sequence ID" value="NZ_JBHSPE010000002.1"/>
</dbReference>
<dbReference type="GO" id="GO:0006629">
    <property type="term" value="P:lipid metabolic process"/>
    <property type="evidence" value="ECO:0007669"/>
    <property type="project" value="InterPro"/>
</dbReference>
<protein>
    <recommendedName>
        <fullName evidence="3">Calcium-dependent phosphoinositide phospholipase C</fullName>
    </recommendedName>
</protein>